<evidence type="ECO:0000313" key="11">
    <source>
        <dbReference type="EMBL" id="MDQ0253195.1"/>
    </source>
</evidence>
<accession>A0ABT9ZSP3</accession>
<protein>
    <submittedName>
        <fullName evidence="11">Two-component system response regulator YesN</fullName>
    </submittedName>
</protein>
<dbReference type="RefSeq" id="WP_307321525.1">
    <property type="nucleotide sequence ID" value="NZ_JAUSUG010000002.1"/>
</dbReference>
<dbReference type="SMART" id="SM00448">
    <property type="entry name" value="REC"/>
    <property type="match status" value="1"/>
</dbReference>
<keyword evidence="2" id="KW-0963">Cytoplasm</keyword>
<feature type="domain" description="Response regulatory" evidence="10">
    <location>
        <begin position="3"/>
        <end position="120"/>
    </location>
</feature>
<evidence type="ECO:0000256" key="3">
    <source>
        <dbReference type="ARBA" id="ARBA00022553"/>
    </source>
</evidence>
<dbReference type="Pfam" id="PF00072">
    <property type="entry name" value="Response_reg"/>
    <property type="match status" value="1"/>
</dbReference>
<proteinExistence type="predicted"/>
<feature type="modified residue" description="4-aspartylphosphate" evidence="8">
    <location>
        <position position="55"/>
    </location>
</feature>
<evidence type="ECO:0000259" key="10">
    <source>
        <dbReference type="PROSITE" id="PS50110"/>
    </source>
</evidence>
<dbReference type="EMBL" id="JAUSUG010000002">
    <property type="protein sequence ID" value="MDQ0253195.1"/>
    <property type="molecule type" value="Genomic_DNA"/>
</dbReference>
<dbReference type="Gene3D" id="1.10.10.60">
    <property type="entry name" value="Homeodomain-like"/>
    <property type="match status" value="2"/>
</dbReference>
<gene>
    <name evidence="11" type="ORF">J2S74_000567</name>
</gene>
<dbReference type="InterPro" id="IPR009057">
    <property type="entry name" value="Homeodomain-like_sf"/>
</dbReference>
<evidence type="ECO:0000256" key="1">
    <source>
        <dbReference type="ARBA" id="ARBA00004496"/>
    </source>
</evidence>
<keyword evidence="5" id="KW-0805">Transcription regulation</keyword>
<dbReference type="Gene3D" id="3.40.50.2300">
    <property type="match status" value="1"/>
</dbReference>
<reference evidence="11 12" key="1">
    <citation type="submission" date="2023-07" db="EMBL/GenBank/DDBJ databases">
        <title>Genomic Encyclopedia of Type Strains, Phase IV (KMG-IV): sequencing the most valuable type-strain genomes for metagenomic binning, comparative biology and taxonomic classification.</title>
        <authorList>
            <person name="Goeker M."/>
        </authorList>
    </citation>
    <scope>NUCLEOTIDE SEQUENCE [LARGE SCALE GENOMIC DNA]</scope>
    <source>
        <strain evidence="11 12">DSM 9768</strain>
    </source>
</reference>
<organism evidence="11 12">
    <name type="scientific">Evansella vedderi</name>
    <dbReference type="NCBI Taxonomy" id="38282"/>
    <lineage>
        <taxon>Bacteria</taxon>
        <taxon>Bacillati</taxon>
        <taxon>Bacillota</taxon>
        <taxon>Bacilli</taxon>
        <taxon>Bacillales</taxon>
        <taxon>Bacillaceae</taxon>
        <taxon>Evansella</taxon>
    </lineage>
</organism>
<dbReference type="InterPro" id="IPR051552">
    <property type="entry name" value="HptR"/>
</dbReference>
<dbReference type="PROSITE" id="PS50110">
    <property type="entry name" value="RESPONSE_REGULATORY"/>
    <property type="match status" value="1"/>
</dbReference>
<dbReference type="PANTHER" id="PTHR42713:SF3">
    <property type="entry name" value="TRANSCRIPTIONAL REGULATORY PROTEIN HPTR"/>
    <property type="match status" value="1"/>
</dbReference>
<evidence type="ECO:0000256" key="2">
    <source>
        <dbReference type="ARBA" id="ARBA00022490"/>
    </source>
</evidence>
<dbReference type="InterPro" id="IPR018060">
    <property type="entry name" value="HTH_AraC"/>
</dbReference>
<evidence type="ECO:0000256" key="7">
    <source>
        <dbReference type="ARBA" id="ARBA00023163"/>
    </source>
</evidence>
<dbReference type="SUPFAM" id="SSF52172">
    <property type="entry name" value="CheY-like"/>
    <property type="match status" value="1"/>
</dbReference>
<evidence type="ECO:0000259" key="9">
    <source>
        <dbReference type="PROSITE" id="PS01124"/>
    </source>
</evidence>
<dbReference type="Proteomes" id="UP001230005">
    <property type="component" value="Unassembled WGS sequence"/>
</dbReference>
<comment type="caution">
    <text evidence="11">The sequence shown here is derived from an EMBL/GenBank/DDBJ whole genome shotgun (WGS) entry which is preliminary data.</text>
</comment>
<evidence type="ECO:0000256" key="4">
    <source>
        <dbReference type="ARBA" id="ARBA00023012"/>
    </source>
</evidence>
<keyword evidence="7" id="KW-0804">Transcription</keyword>
<comment type="subcellular location">
    <subcellularLocation>
        <location evidence="1">Cytoplasm</location>
    </subcellularLocation>
</comment>
<dbReference type="InterPro" id="IPR001789">
    <property type="entry name" value="Sig_transdc_resp-reg_receiver"/>
</dbReference>
<dbReference type="InterPro" id="IPR011006">
    <property type="entry name" value="CheY-like_superfamily"/>
</dbReference>
<evidence type="ECO:0000256" key="5">
    <source>
        <dbReference type="ARBA" id="ARBA00023015"/>
    </source>
</evidence>
<keyword evidence="3 8" id="KW-0597">Phosphoprotein</keyword>
<keyword evidence="4" id="KW-0902">Two-component regulatory system</keyword>
<dbReference type="PROSITE" id="PS01124">
    <property type="entry name" value="HTH_ARAC_FAMILY_2"/>
    <property type="match status" value="1"/>
</dbReference>
<dbReference type="InterPro" id="IPR018062">
    <property type="entry name" value="HTH_AraC-typ_CS"/>
</dbReference>
<dbReference type="Pfam" id="PF12833">
    <property type="entry name" value="HTH_18"/>
    <property type="match status" value="1"/>
</dbReference>
<dbReference type="SMART" id="SM00342">
    <property type="entry name" value="HTH_ARAC"/>
    <property type="match status" value="1"/>
</dbReference>
<feature type="domain" description="HTH araC/xylS-type" evidence="9">
    <location>
        <begin position="433"/>
        <end position="531"/>
    </location>
</feature>
<dbReference type="CDD" id="cd17536">
    <property type="entry name" value="REC_YesN-like"/>
    <property type="match status" value="1"/>
</dbReference>
<evidence type="ECO:0000256" key="6">
    <source>
        <dbReference type="ARBA" id="ARBA00023125"/>
    </source>
</evidence>
<evidence type="ECO:0000256" key="8">
    <source>
        <dbReference type="PROSITE-ProRule" id="PRU00169"/>
    </source>
</evidence>
<dbReference type="SUPFAM" id="SSF46689">
    <property type="entry name" value="Homeodomain-like"/>
    <property type="match status" value="2"/>
</dbReference>
<name>A0ABT9ZSP3_9BACI</name>
<keyword evidence="12" id="KW-1185">Reference proteome</keyword>
<keyword evidence="6" id="KW-0238">DNA-binding</keyword>
<sequence length="538" mass="62357">MWQVVIIDDEDKVLRGMKNAIPWDDLNCEWVGEALNGEEGLQLVQEQNPDIVITDIYMPVMNGLEMIEKLKNNGFDGKVIILSGYEDFEYARRAMRLQIDDYLSKPASLDTIKTTLTNVVKKLEDETNEKLKYAELIDKVKLYEPFIIKEWIKSLLMGTPSLSRLPNASKSIIEKWEGKKHVVLSILYDHSIESSALYQSDWYLFRFSTSNVIKEMTKKYFEDFNYVELHSYLGTLCIHFDELDDEKTYNKLQELCNSIQSSIQTYLGVKAIVNIGKIKENWTEMADSMKEAIQSNVNDDNNVNCSIFGLDNTKTLSSESIETSRKLSEAIRYADNQTACDEIDKLFSIVSGHEYNNAIGVKVGIEIWTVMTYSLYDIGIRIQDMVPENFDLYKELLTIYSWEELAEFLKGHIKEFCHHQQWDENLKHRQLVEQLIDYVQENLGENVTLQDIANKLYISRNYLGRIFKDVTGESFKNYITRVRVEKAKKMIQEGNHLIYEVAEKVGFGNPAYFTTTFKKYTGYPPTNLINKSLNTTNK</sequence>
<dbReference type="PANTHER" id="PTHR42713">
    <property type="entry name" value="HISTIDINE KINASE-RELATED"/>
    <property type="match status" value="1"/>
</dbReference>
<dbReference type="PROSITE" id="PS00041">
    <property type="entry name" value="HTH_ARAC_FAMILY_1"/>
    <property type="match status" value="1"/>
</dbReference>
<evidence type="ECO:0000313" key="12">
    <source>
        <dbReference type="Proteomes" id="UP001230005"/>
    </source>
</evidence>